<evidence type="ECO:0000259" key="9">
    <source>
        <dbReference type="Pfam" id="PF21289"/>
    </source>
</evidence>
<evidence type="ECO:0000256" key="6">
    <source>
        <dbReference type="PROSITE-ProRule" id="PRU00221"/>
    </source>
</evidence>
<comment type="caution">
    <text evidence="10">The sequence shown here is derived from an EMBL/GenBank/DDBJ whole genome shotgun (WGS) entry which is preliminary data.</text>
</comment>
<proteinExistence type="inferred from homology"/>
<dbReference type="Gene3D" id="1.10.220.100">
    <property type="entry name" value="conserved c-terminal region of ge- 1"/>
    <property type="match status" value="1"/>
</dbReference>
<dbReference type="InterPro" id="IPR044938">
    <property type="entry name" value="EDC4_C_sf"/>
</dbReference>
<feature type="repeat" description="WD" evidence="6">
    <location>
        <begin position="273"/>
        <end position="301"/>
    </location>
</feature>
<protein>
    <recommendedName>
        <fullName evidence="9">Enhancer of mRNA-decapping protein 4 C-terminal domain-containing protein</fullName>
    </recommendedName>
</protein>
<dbReference type="Gene3D" id="6.10.140.270">
    <property type="match status" value="1"/>
</dbReference>
<dbReference type="Gene3D" id="2.130.10.10">
    <property type="entry name" value="YVTN repeat-like/Quinoprotein amine dehydrogenase"/>
    <property type="match status" value="1"/>
</dbReference>
<gene>
    <name evidence="10" type="ORF">THAOC_14263</name>
</gene>
<evidence type="ECO:0000256" key="5">
    <source>
        <dbReference type="ARBA" id="ARBA00022737"/>
    </source>
</evidence>
<dbReference type="SUPFAM" id="SSF50978">
    <property type="entry name" value="WD40 repeat-like"/>
    <property type="match status" value="1"/>
</dbReference>
<evidence type="ECO:0000313" key="10">
    <source>
        <dbReference type="EMBL" id="EJK64945.1"/>
    </source>
</evidence>
<dbReference type="Pfam" id="PF21289">
    <property type="entry name" value="EDC4_C"/>
    <property type="match status" value="1"/>
</dbReference>
<keyword evidence="3" id="KW-0963">Cytoplasm</keyword>
<dbReference type="EMBL" id="AGNL01016647">
    <property type="protein sequence ID" value="EJK64945.1"/>
    <property type="molecule type" value="Genomic_DNA"/>
</dbReference>
<feature type="region of interest" description="Disordered" evidence="8">
    <location>
        <begin position="585"/>
        <end position="709"/>
    </location>
</feature>
<dbReference type="AlphaFoldDB" id="K0SHU0"/>
<reference evidence="10 11" key="1">
    <citation type="journal article" date="2012" name="Genome Biol.">
        <title>Genome and low-iron response of an oceanic diatom adapted to chronic iron limitation.</title>
        <authorList>
            <person name="Lommer M."/>
            <person name="Specht M."/>
            <person name="Roy A.S."/>
            <person name="Kraemer L."/>
            <person name="Andreson R."/>
            <person name="Gutowska M.A."/>
            <person name="Wolf J."/>
            <person name="Bergner S.V."/>
            <person name="Schilhabel M.B."/>
            <person name="Klostermeier U.C."/>
            <person name="Beiko R.G."/>
            <person name="Rosenstiel P."/>
            <person name="Hippler M."/>
            <person name="Laroche J."/>
        </authorList>
    </citation>
    <scope>NUCLEOTIDE SEQUENCE [LARGE SCALE GENOMIC DNA]</scope>
    <source>
        <strain evidence="10 11">CCMP1005</strain>
    </source>
</reference>
<comment type="similarity">
    <text evidence="2">Belongs to the WD repeat EDC4 family.</text>
</comment>
<feature type="region of interest" description="Disordered" evidence="8">
    <location>
        <begin position="512"/>
        <end position="563"/>
    </location>
</feature>
<dbReference type="InterPro" id="IPR049404">
    <property type="entry name" value="EDC4_C"/>
</dbReference>
<evidence type="ECO:0000256" key="4">
    <source>
        <dbReference type="ARBA" id="ARBA00022574"/>
    </source>
</evidence>
<evidence type="ECO:0000256" key="1">
    <source>
        <dbReference type="ARBA" id="ARBA00004201"/>
    </source>
</evidence>
<evidence type="ECO:0000256" key="8">
    <source>
        <dbReference type="SAM" id="MobiDB-lite"/>
    </source>
</evidence>
<feature type="domain" description="Enhancer of mRNA-decapping protein 4 C-terminal" evidence="9">
    <location>
        <begin position="912"/>
        <end position="1024"/>
    </location>
</feature>
<evidence type="ECO:0000256" key="2">
    <source>
        <dbReference type="ARBA" id="ARBA00009639"/>
    </source>
</evidence>
<keyword evidence="7" id="KW-0175">Coiled coil</keyword>
<feature type="coiled-coil region" evidence="7">
    <location>
        <begin position="859"/>
        <end position="886"/>
    </location>
</feature>
<dbReference type="Proteomes" id="UP000266841">
    <property type="component" value="Unassembled WGS sequence"/>
</dbReference>
<dbReference type="GO" id="GO:0000932">
    <property type="term" value="C:P-body"/>
    <property type="evidence" value="ECO:0007669"/>
    <property type="project" value="UniProtKB-SubCell"/>
</dbReference>
<dbReference type="eggNOG" id="KOG1916">
    <property type="taxonomic scope" value="Eukaryota"/>
</dbReference>
<keyword evidence="5" id="KW-0677">Repeat</keyword>
<comment type="subcellular location">
    <subcellularLocation>
        <location evidence="1">Cytoplasm</location>
        <location evidence="1">P-body</location>
    </subcellularLocation>
</comment>
<organism evidence="10 11">
    <name type="scientific">Thalassiosira oceanica</name>
    <name type="common">Marine diatom</name>
    <dbReference type="NCBI Taxonomy" id="159749"/>
    <lineage>
        <taxon>Eukaryota</taxon>
        <taxon>Sar</taxon>
        <taxon>Stramenopiles</taxon>
        <taxon>Ochrophyta</taxon>
        <taxon>Bacillariophyta</taxon>
        <taxon>Coscinodiscophyceae</taxon>
        <taxon>Thalassiosirophycidae</taxon>
        <taxon>Thalassiosirales</taxon>
        <taxon>Thalassiosiraceae</taxon>
        <taxon>Thalassiosira</taxon>
    </lineage>
</organism>
<feature type="compositionally biased region" description="Polar residues" evidence="8">
    <location>
        <begin position="649"/>
        <end position="676"/>
    </location>
</feature>
<feature type="compositionally biased region" description="Acidic residues" evidence="8">
    <location>
        <begin position="517"/>
        <end position="552"/>
    </location>
</feature>
<keyword evidence="11" id="KW-1185">Reference proteome</keyword>
<evidence type="ECO:0000313" key="11">
    <source>
        <dbReference type="Proteomes" id="UP000266841"/>
    </source>
</evidence>
<evidence type="ECO:0000256" key="3">
    <source>
        <dbReference type="ARBA" id="ARBA00022490"/>
    </source>
</evidence>
<dbReference type="OMA" id="ICLMQQL"/>
<dbReference type="PROSITE" id="PS50082">
    <property type="entry name" value="WD_REPEATS_2"/>
    <property type="match status" value="1"/>
</dbReference>
<accession>K0SHU0</accession>
<keyword evidence="4 6" id="KW-0853">WD repeat</keyword>
<dbReference type="PANTHER" id="PTHR15598:SF5">
    <property type="entry name" value="ENHANCER OF MRNA-DECAPPING PROTEIN 4"/>
    <property type="match status" value="1"/>
</dbReference>
<name>K0SHU0_THAOC</name>
<dbReference type="InterPro" id="IPR001680">
    <property type="entry name" value="WD40_rpt"/>
</dbReference>
<dbReference type="InterPro" id="IPR036322">
    <property type="entry name" value="WD40_repeat_dom_sf"/>
</dbReference>
<evidence type="ECO:0000256" key="7">
    <source>
        <dbReference type="SAM" id="Coils"/>
    </source>
</evidence>
<dbReference type="OrthoDB" id="21128at2759"/>
<dbReference type="PANTHER" id="PTHR15598">
    <property type="entry name" value="ENHANCER OF MRNA-DECAPPING PROTEIN 4"/>
    <property type="match status" value="1"/>
</dbReference>
<sequence length="1044" mass="110545">MTTPLPPSGLGAVYSPTVACSSISHPPPQVKCAPIAHFTSLPCDGVGNDALRSSTPALRQGIPTSGRLLAVNSSYIAYAVKKGLVRVIDRKSADKTLLRGHSDNTRIVDAAFFGSEVIRDEGVGGLWDALSVARGGAASGGGLAPKPPSAASDVLATLGGMGDASGVIIWRIRTVNGALGADKLLQVQYPTGSRLIWHPYNPNFFFIVERNIEGASGNKAGVLVETTKLVTKRNSDNEQVCECAPDESNIPGLTPLASGEDALSGANDCTWASNDAKHILSGHDDGMVRLWNVSSPPEIACVASLPVADSDSTDDDKRVTSVRFLSQYEDSISDASKITPPFVVGTKMNFNVSLWSAFTAGNPPRKLRVFGLQTEVPPALPNMLSIELCPAPYRPALNGNVTVPSSYVLLCEKSSGVMYALHLETEWKDGTSNTVVVNGFDAVTTLNVVNPVFSFSVAPSENAKSIKEEREVELCCVQSKAVQMLSLTSEMLLSQTGLPKQDEVAPGVTLIEAPAEVSDEEFEGEFDEDDYSMEEDDAVGSDANNDDDDGDDGGVQNPAPQESTGAFANWLGAIANPAAAVVPTQANEDAPPGLGFPSVLPPPPGIENSAPQPDTSMPFLSPMQILNERKSEVAAPEAHPVSDAKPGSSAPQPSVLLSNIPQTGSDSNATDQNPSAQLPKKEKKKKQDMRKPSPVPNSNSSDVKILRKPEIAPVSSVDMGAIESTMERVIAKEMKSHQKALLTSLRKTVSSEVTAAVRTGLKDSERSTELAIQRALAVDGKFGKKLGGFAKESAALAAKEAVSQMQAPIMNALHQTMKDVMVPAYESATRQMFQQTSVSLEKGLNQIATSQENATNTTLEAMQIHLVKMTEAMAALQTEVVELRAAVANSASASTSVQAAPPPKPRDVRDEISSLCAADRFEEAFTKAVSASDGSVVLFTCKSCDIGTVFSPGGVSIGQPILICLLQQLGAVLVNTADPDDMKIVLQWLQEIAVTIDPNAPDIQRHVASVVQQLLANINAKMSSCDVAFRRPLQTLTQIIRGLL</sequence>
<dbReference type="InterPro" id="IPR045152">
    <property type="entry name" value="EDC4-like"/>
</dbReference>
<dbReference type="InterPro" id="IPR015943">
    <property type="entry name" value="WD40/YVTN_repeat-like_dom_sf"/>
</dbReference>
<dbReference type="GO" id="GO:0031087">
    <property type="term" value="P:deadenylation-independent decapping of nuclear-transcribed mRNA"/>
    <property type="evidence" value="ECO:0007669"/>
    <property type="project" value="InterPro"/>
</dbReference>